<dbReference type="EMBL" id="CP012502">
    <property type="protein sequence ID" value="AOM81503.1"/>
    <property type="molecule type" value="Genomic_DNA"/>
</dbReference>
<keyword evidence="3" id="KW-1185">Reference proteome</keyword>
<sequence>MDIPVSKLISKMEQAIERMKQSEDQPEVLSEQAKIIQAYSELLTEHSPRSGGNVPPVNHATLEDLEKTKMQNPQFVPGKPVDPEPKEDQVEAYEKGQKVGDLTQGKTRKKERVKIYDDGEEPKSDSLLDF</sequence>
<feature type="compositionally biased region" description="Basic and acidic residues" evidence="1">
    <location>
        <begin position="113"/>
        <end position="130"/>
    </location>
</feature>
<dbReference type="STRING" id="632773.BBEV_0108"/>
<protein>
    <submittedName>
        <fullName evidence="2">Uncharacterized protein</fullName>
    </submittedName>
</protein>
<proteinExistence type="predicted"/>
<dbReference type="RefSeq" id="WP_069363674.1">
    <property type="nucleotide sequence ID" value="NZ_CP012502.1"/>
</dbReference>
<dbReference type="Pfam" id="PF17261">
    <property type="entry name" value="DUF5327"/>
    <property type="match status" value="1"/>
</dbReference>
<feature type="region of interest" description="Disordered" evidence="1">
    <location>
        <begin position="43"/>
        <end position="130"/>
    </location>
</feature>
<evidence type="ECO:0000313" key="2">
    <source>
        <dbReference type="EMBL" id="AOM81503.1"/>
    </source>
</evidence>
<gene>
    <name evidence="2" type="ORF">BBEV_0108</name>
</gene>
<feature type="compositionally biased region" description="Basic and acidic residues" evidence="1">
    <location>
        <begin position="81"/>
        <end position="98"/>
    </location>
</feature>
<dbReference type="KEGG" id="bbev:BBEV_0108"/>
<dbReference type="InterPro" id="IPR035218">
    <property type="entry name" value="DUF5327"/>
</dbReference>
<organism evidence="2 3">
    <name type="scientific">Salisediminibacterium beveridgei</name>
    <dbReference type="NCBI Taxonomy" id="632773"/>
    <lineage>
        <taxon>Bacteria</taxon>
        <taxon>Bacillati</taxon>
        <taxon>Bacillota</taxon>
        <taxon>Bacilli</taxon>
        <taxon>Bacillales</taxon>
        <taxon>Bacillaceae</taxon>
        <taxon>Salisediminibacterium</taxon>
    </lineage>
</organism>
<dbReference type="AlphaFoldDB" id="A0A1D7QR65"/>
<evidence type="ECO:0000256" key="1">
    <source>
        <dbReference type="SAM" id="MobiDB-lite"/>
    </source>
</evidence>
<dbReference type="Proteomes" id="UP000094463">
    <property type="component" value="Chromosome"/>
</dbReference>
<evidence type="ECO:0000313" key="3">
    <source>
        <dbReference type="Proteomes" id="UP000094463"/>
    </source>
</evidence>
<accession>A0A1D7QR65</accession>
<reference evidence="2 3" key="1">
    <citation type="submission" date="2015-08" db="EMBL/GenBank/DDBJ databases">
        <title>The complete genome sequence of Bacillus beveridgei MLTeJB.</title>
        <authorList>
            <person name="Hanson T.E."/>
            <person name="Mesa C."/>
            <person name="Basesman S.M."/>
            <person name="Oremland R.S."/>
        </authorList>
    </citation>
    <scope>NUCLEOTIDE SEQUENCE [LARGE SCALE GENOMIC DNA]</scope>
    <source>
        <strain evidence="2 3">MLTeJB</strain>
    </source>
</reference>
<dbReference type="OrthoDB" id="2884526at2"/>
<name>A0A1D7QR65_9BACI</name>